<sequence>MATEAEAAPAIPTPFPSGALALRAEGKPSAGKYLRAS</sequence>
<gene>
    <name evidence="2" type="ORF">S01H4_60328</name>
</gene>
<accession>X1EEJ3</accession>
<name>X1EEJ3_9ZZZZ</name>
<proteinExistence type="predicted"/>
<evidence type="ECO:0000256" key="1">
    <source>
        <dbReference type="SAM" id="MobiDB-lite"/>
    </source>
</evidence>
<dbReference type="EMBL" id="BART01035552">
    <property type="protein sequence ID" value="GAH15549.1"/>
    <property type="molecule type" value="Genomic_DNA"/>
</dbReference>
<organism evidence="2">
    <name type="scientific">marine sediment metagenome</name>
    <dbReference type="NCBI Taxonomy" id="412755"/>
    <lineage>
        <taxon>unclassified sequences</taxon>
        <taxon>metagenomes</taxon>
        <taxon>ecological metagenomes</taxon>
    </lineage>
</organism>
<feature type="compositionally biased region" description="Low complexity" evidence="1">
    <location>
        <begin position="1"/>
        <end position="10"/>
    </location>
</feature>
<reference evidence="2" key="1">
    <citation type="journal article" date="2014" name="Front. Microbiol.">
        <title>High frequency of phylogenetically diverse reductive dehalogenase-homologous genes in deep subseafloor sedimentary metagenomes.</title>
        <authorList>
            <person name="Kawai M."/>
            <person name="Futagami T."/>
            <person name="Toyoda A."/>
            <person name="Takaki Y."/>
            <person name="Nishi S."/>
            <person name="Hori S."/>
            <person name="Arai W."/>
            <person name="Tsubouchi T."/>
            <person name="Morono Y."/>
            <person name="Uchiyama I."/>
            <person name="Ito T."/>
            <person name="Fujiyama A."/>
            <person name="Inagaki F."/>
            <person name="Takami H."/>
        </authorList>
    </citation>
    <scope>NUCLEOTIDE SEQUENCE</scope>
    <source>
        <strain evidence="2">Expedition CK06-06</strain>
    </source>
</reference>
<dbReference type="AlphaFoldDB" id="X1EEJ3"/>
<evidence type="ECO:0000313" key="2">
    <source>
        <dbReference type="EMBL" id="GAH15549.1"/>
    </source>
</evidence>
<feature type="region of interest" description="Disordered" evidence="1">
    <location>
        <begin position="1"/>
        <end position="37"/>
    </location>
</feature>
<comment type="caution">
    <text evidence="2">The sequence shown here is derived from an EMBL/GenBank/DDBJ whole genome shotgun (WGS) entry which is preliminary data.</text>
</comment>
<feature type="non-terminal residue" evidence="2">
    <location>
        <position position="37"/>
    </location>
</feature>
<protein>
    <submittedName>
        <fullName evidence="2">Uncharacterized protein</fullName>
    </submittedName>
</protein>